<feature type="transmembrane region" description="Helical" evidence="1">
    <location>
        <begin position="85"/>
        <end position="109"/>
    </location>
</feature>
<feature type="transmembrane region" description="Helical" evidence="1">
    <location>
        <begin position="54"/>
        <end position="78"/>
    </location>
</feature>
<organism evidence="2 3">
    <name type="scientific">Microbacterium croceum</name>
    <dbReference type="NCBI Taxonomy" id="2851645"/>
    <lineage>
        <taxon>Bacteria</taxon>
        <taxon>Bacillati</taxon>
        <taxon>Actinomycetota</taxon>
        <taxon>Actinomycetes</taxon>
        <taxon>Micrococcales</taxon>
        <taxon>Microbacteriaceae</taxon>
        <taxon>Microbacterium</taxon>
    </lineage>
</organism>
<evidence type="ECO:0000313" key="2">
    <source>
        <dbReference type="EMBL" id="MCK2035180.1"/>
    </source>
</evidence>
<comment type="caution">
    <text evidence="2">The sequence shown here is derived from an EMBL/GenBank/DDBJ whole genome shotgun (WGS) entry which is preliminary data.</text>
</comment>
<proteinExistence type="predicted"/>
<protein>
    <submittedName>
        <fullName evidence="2">Uncharacterized protein</fullName>
    </submittedName>
</protein>
<dbReference type="EMBL" id="JAHWXN010000001">
    <property type="protein sequence ID" value="MCK2035180.1"/>
    <property type="molecule type" value="Genomic_DNA"/>
</dbReference>
<dbReference type="Proteomes" id="UP001300096">
    <property type="component" value="Unassembled WGS sequence"/>
</dbReference>
<reference evidence="2 3" key="1">
    <citation type="submission" date="2021-06" db="EMBL/GenBank/DDBJ databases">
        <title>Genome-based taxonomic framework of Microbacterium strains isolated from marine environment, the description of four new species and reclassification of four preexisting species.</title>
        <authorList>
            <person name="Lee S.D."/>
            <person name="Kim S.-M."/>
            <person name="Byeon Y.-S."/>
            <person name="Yang H.L."/>
            <person name="Kim I.S."/>
        </authorList>
    </citation>
    <scope>NUCLEOTIDE SEQUENCE [LARGE SCALE GENOMIC DNA]</scope>
    <source>
        <strain evidence="2 3">SSW1-49</strain>
    </source>
</reference>
<evidence type="ECO:0000256" key="1">
    <source>
        <dbReference type="SAM" id="Phobius"/>
    </source>
</evidence>
<sequence>MTSPVHKSPTTRALAFGLLIVQVLLAAAAGYWVFMQTFLVAGCVDACRFEVVSIAWQTQLLVSLGSVVLSTLLILILYARGKETWWVPAVGIAVVLVTTIATTVAINVATRV</sequence>
<evidence type="ECO:0000313" key="3">
    <source>
        <dbReference type="Proteomes" id="UP001300096"/>
    </source>
</evidence>
<name>A0ABT0FAT5_9MICO</name>
<dbReference type="RefSeq" id="WP_247628612.1">
    <property type="nucleotide sequence ID" value="NZ_JAHWXN010000001.1"/>
</dbReference>
<gene>
    <name evidence="2" type="ORF">KZC51_03440</name>
</gene>
<accession>A0ABT0FAT5</accession>
<feature type="transmembrane region" description="Helical" evidence="1">
    <location>
        <begin position="12"/>
        <end position="34"/>
    </location>
</feature>
<keyword evidence="3" id="KW-1185">Reference proteome</keyword>
<keyword evidence="1" id="KW-1133">Transmembrane helix</keyword>
<keyword evidence="1" id="KW-0472">Membrane</keyword>
<keyword evidence="1" id="KW-0812">Transmembrane</keyword>